<keyword evidence="4" id="KW-1185">Reference proteome</keyword>
<evidence type="ECO:0000313" key="4">
    <source>
        <dbReference type="Proteomes" id="UP000198925"/>
    </source>
</evidence>
<protein>
    <submittedName>
        <fullName evidence="3">SH3 domain-containing protein</fullName>
    </submittedName>
</protein>
<name>A0A1G7BIJ4_9PROT</name>
<proteinExistence type="predicted"/>
<dbReference type="EMBL" id="FMZX01000025">
    <property type="protein sequence ID" value="SDE26266.1"/>
    <property type="molecule type" value="Genomic_DNA"/>
</dbReference>
<dbReference type="AlphaFoldDB" id="A0A1G7BIJ4"/>
<dbReference type="InterPro" id="IPR003646">
    <property type="entry name" value="SH3-like_bac-type"/>
</dbReference>
<dbReference type="RefSeq" id="WP_090664905.1">
    <property type="nucleotide sequence ID" value="NZ_FMZX01000025.1"/>
</dbReference>
<feature type="compositionally biased region" description="Pro residues" evidence="1">
    <location>
        <begin position="221"/>
        <end position="272"/>
    </location>
</feature>
<feature type="region of interest" description="Disordered" evidence="1">
    <location>
        <begin position="205"/>
        <end position="272"/>
    </location>
</feature>
<evidence type="ECO:0000259" key="2">
    <source>
        <dbReference type="Pfam" id="PF08239"/>
    </source>
</evidence>
<dbReference type="Gene3D" id="2.30.30.40">
    <property type="entry name" value="SH3 Domains"/>
    <property type="match status" value="1"/>
</dbReference>
<gene>
    <name evidence="3" type="ORF">SAMN04487779_102524</name>
</gene>
<evidence type="ECO:0000313" key="3">
    <source>
        <dbReference type="EMBL" id="SDE26266.1"/>
    </source>
</evidence>
<feature type="region of interest" description="Disordered" evidence="1">
    <location>
        <begin position="1"/>
        <end position="23"/>
    </location>
</feature>
<accession>A0A1G7BIJ4</accession>
<evidence type="ECO:0000256" key="1">
    <source>
        <dbReference type="SAM" id="MobiDB-lite"/>
    </source>
</evidence>
<reference evidence="3 4" key="1">
    <citation type="submission" date="2016-10" db="EMBL/GenBank/DDBJ databases">
        <authorList>
            <person name="de Groot N.N."/>
        </authorList>
    </citation>
    <scope>NUCLEOTIDE SEQUENCE [LARGE SCALE GENOMIC DNA]</scope>
    <source>
        <strain evidence="3 4">CPCC 100156</strain>
    </source>
</reference>
<organism evidence="3 4">
    <name type="scientific">Belnapia rosea</name>
    <dbReference type="NCBI Taxonomy" id="938405"/>
    <lineage>
        <taxon>Bacteria</taxon>
        <taxon>Pseudomonadati</taxon>
        <taxon>Pseudomonadota</taxon>
        <taxon>Alphaproteobacteria</taxon>
        <taxon>Acetobacterales</taxon>
        <taxon>Roseomonadaceae</taxon>
        <taxon>Belnapia</taxon>
    </lineage>
</organism>
<feature type="domain" description="SH3b" evidence="2">
    <location>
        <begin position="281"/>
        <end position="331"/>
    </location>
</feature>
<dbReference type="Pfam" id="PF08239">
    <property type="entry name" value="SH3_3"/>
    <property type="match status" value="1"/>
</dbReference>
<dbReference type="Proteomes" id="UP000198925">
    <property type="component" value="Unassembled WGS sequence"/>
</dbReference>
<sequence>MIHHPEAQYRLDQPTQPLPEADTHASVVPEGWISLPDCLLEQRPASGGAVANVLVPLVLLHPEFGVALLGVPGAVAEAAAAALRQRLEAARFSAIFPGYLPVVTLAMMPGEPLNLQRRLAAAFAAVPPLHLAGGDGWIALVQRLLLSRPLVRVGAPTPVREARPESGRRRPGAGLAGLPWPMLGLAGGGLVIGLLLGLNHHSPAPQTGADVPAQPAASAPPSRPEAAAPPPQQATAPRPAPAAPQLPQRVAPPPAAPPPAPAAEAPPAPNPALPRVLVRTAANLRAGPDSSAPVLRTAARGEAFRIHGEARGGWIQVGGAAPEGWIHSSLLTEP</sequence>